<sequence length="213" mass="22685">MSCDPEVPQTGPRTLPLWSLREEVTVEAYTDGELVLRCGGAAEAVRCADPVLREVLRRMTLGPVLLSNVDASLAHPATRDPGTRPAEASPVWSVLRRLSHLVVRSLGTDDEKGPLLSVFTLTRDTAFDPVRLPAAVPLRLSPFATSRSEAGALVVESILTPFRVVLHRPEAAWSAQVLARPTSPAKVLALPLAPATAADVLAYLAATGMTDKG</sequence>
<gene>
    <name evidence="1" type="ORF">N8I84_12725</name>
</gene>
<protein>
    <recommendedName>
        <fullName evidence="3">NADH oxidase</fullName>
    </recommendedName>
</protein>
<evidence type="ECO:0000313" key="1">
    <source>
        <dbReference type="EMBL" id="UXY19496.1"/>
    </source>
</evidence>
<dbReference type="RefSeq" id="WP_263229632.1">
    <property type="nucleotide sequence ID" value="NZ_CP106793.1"/>
</dbReference>
<proteinExistence type="predicted"/>
<dbReference type="Proteomes" id="UP001061298">
    <property type="component" value="Chromosome"/>
</dbReference>
<organism evidence="1 2">
    <name type="scientific">Streptomyces cynarae</name>
    <dbReference type="NCBI Taxonomy" id="2981134"/>
    <lineage>
        <taxon>Bacteria</taxon>
        <taxon>Bacillati</taxon>
        <taxon>Actinomycetota</taxon>
        <taxon>Actinomycetes</taxon>
        <taxon>Kitasatosporales</taxon>
        <taxon>Streptomycetaceae</taxon>
        <taxon>Streptomyces</taxon>
    </lineage>
</organism>
<evidence type="ECO:0008006" key="3">
    <source>
        <dbReference type="Google" id="ProtNLM"/>
    </source>
</evidence>
<keyword evidence="2" id="KW-1185">Reference proteome</keyword>
<reference evidence="1" key="1">
    <citation type="submission" date="2022-10" db="EMBL/GenBank/DDBJ databases">
        <authorList>
            <person name="Mo P."/>
        </authorList>
    </citation>
    <scope>NUCLEOTIDE SEQUENCE</scope>
    <source>
        <strain evidence="1">HUAS 13-4</strain>
    </source>
</reference>
<accession>A0ABY6E112</accession>
<evidence type="ECO:0000313" key="2">
    <source>
        <dbReference type="Proteomes" id="UP001061298"/>
    </source>
</evidence>
<dbReference type="EMBL" id="CP106793">
    <property type="protein sequence ID" value="UXY19496.1"/>
    <property type="molecule type" value="Genomic_DNA"/>
</dbReference>
<name>A0ABY6E112_9ACTN</name>